<dbReference type="RefSeq" id="XP_067924789.1">
    <property type="nucleotide sequence ID" value="XM_068063233.1"/>
</dbReference>
<sequence length="107" mass="12706">MNERTLSHRCLHSCTGRRHGWPWIFLCFSLITFLPLLRGSWRGVRVALEFQTSSFQTPSKVSQTFPTIPRTPHTKRRRRRDSRLVSGLLIKRHLMERKIRLFSCLLC</sequence>
<dbReference type="AlphaFoldDB" id="A0A2C6L6J2"/>
<evidence type="ECO:0000256" key="1">
    <source>
        <dbReference type="SAM" id="Phobius"/>
    </source>
</evidence>
<protein>
    <recommendedName>
        <fullName evidence="4">Transmembrane protein</fullName>
    </recommendedName>
</protein>
<keyword evidence="1" id="KW-1133">Transmembrane helix</keyword>
<evidence type="ECO:0000313" key="2">
    <source>
        <dbReference type="EMBL" id="PHJ23112.1"/>
    </source>
</evidence>
<comment type="caution">
    <text evidence="2">The sequence shown here is derived from an EMBL/GenBank/DDBJ whole genome shotgun (WGS) entry which is preliminary data.</text>
</comment>
<evidence type="ECO:0008006" key="4">
    <source>
        <dbReference type="Google" id="ProtNLM"/>
    </source>
</evidence>
<accession>A0A2C6L6J2</accession>
<keyword evidence="3" id="KW-1185">Reference proteome</keyword>
<proteinExistence type="predicted"/>
<dbReference type="GeneID" id="94426444"/>
<keyword evidence="1" id="KW-0472">Membrane</keyword>
<keyword evidence="1" id="KW-0812">Transmembrane</keyword>
<feature type="transmembrane region" description="Helical" evidence="1">
    <location>
        <begin position="20"/>
        <end position="37"/>
    </location>
</feature>
<organism evidence="2 3">
    <name type="scientific">Cystoisospora suis</name>
    <dbReference type="NCBI Taxonomy" id="483139"/>
    <lineage>
        <taxon>Eukaryota</taxon>
        <taxon>Sar</taxon>
        <taxon>Alveolata</taxon>
        <taxon>Apicomplexa</taxon>
        <taxon>Conoidasida</taxon>
        <taxon>Coccidia</taxon>
        <taxon>Eucoccidiorida</taxon>
        <taxon>Eimeriorina</taxon>
        <taxon>Sarcocystidae</taxon>
        <taxon>Cystoisospora</taxon>
    </lineage>
</organism>
<evidence type="ECO:0000313" key="3">
    <source>
        <dbReference type="Proteomes" id="UP000221165"/>
    </source>
</evidence>
<dbReference type="EMBL" id="MIGC01001292">
    <property type="protein sequence ID" value="PHJ23112.1"/>
    <property type="molecule type" value="Genomic_DNA"/>
</dbReference>
<gene>
    <name evidence="2" type="ORF">CSUI_003035</name>
</gene>
<dbReference type="Proteomes" id="UP000221165">
    <property type="component" value="Unassembled WGS sequence"/>
</dbReference>
<dbReference type="VEuPathDB" id="ToxoDB:CSUI_003035"/>
<name>A0A2C6L6J2_9APIC</name>
<reference evidence="2 3" key="1">
    <citation type="journal article" date="2017" name="Int. J. Parasitol.">
        <title>The genome of the protozoan parasite Cystoisospora suis and a reverse vaccinology approach to identify vaccine candidates.</title>
        <authorList>
            <person name="Palmieri N."/>
            <person name="Shrestha A."/>
            <person name="Ruttkowski B."/>
            <person name="Beck T."/>
            <person name="Vogl C."/>
            <person name="Tomley F."/>
            <person name="Blake D.P."/>
            <person name="Joachim A."/>
        </authorList>
    </citation>
    <scope>NUCLEOTIDE SEQUENCE [LARGE SCALE GENOMIC DNA]</scope>
    <source>
        <strain evidence="2 3">Wien I</strain>
    </source>
</reference>